<protein>
    <submittedName>
        <fullName evidence="2">Heat shock protein 70</fullName>
    </submittedName>
</protein>
<evidence type="ECO:0000313" key="2">
    <source>
        <dbReference type="WBParaSite" id="ES5_v2.g20235.t1"/>
    </source>
</evidence>
<accession>A0AC34FS10</accession>
<sequence>MTIVAGCDPNSGLLSLHNFTTDKNYTLKVSSIGNNDEIKINELFDEIQSKFGDKIDNLYVYLDYSYKNEFRKKFISVAKSRNIDNIEIMSSRQSKLIGGLTNLLKDPQHGNMFWIFEIGEFEIFCNIWEFDEINGWKFKDSCCQEKTFEENIVDPVSTDLHKIKSKIKYENNEITPFINVFCVESTVAEAEFISMFPKYKYIVFHKVFEPEIWLKNYGIKLAKGKNLNWYKTDAVLERSLEIREDYEMICEIPNLTILPSSATAFTSGNESLLEIYEDGNCATVLPLDKPMCITLSVDQNGIYTENLNSMEDNFGVDESLNSKEVVHNQYHHETTPSLKNPSNIQLVIPEATKPECQSKKLSYDIPVKPTNYDPDLDVVGIDLGTTECCAAIIRQYGPDFPVLDEISGSRTMPSYVAFNEEMPLCGKIVVDRMRNYANYSVYDSKRIIGKRFDEIKIDPLWPFYITETSDKNVVTEVETFEGTENKYPEEISAVLLSHIKKTTETFKRSVLEEVVITIPSKFSETEKEATKTAAEMAGWKTIHFIPEPVAAAFAYFMEIDIPNQSNILICDCGGGTTDICVAKVSDQKLEILNYDGDLYLGGRDFDELLFNHFSDILANQYGIDLSQEGKTYLLKQKCQDLKHTLSVATEVLLDVNDYDANIVATLSIEREEFTAMADELLTRMKTVIRLAVNNSNLQFDQINYVFLVGGSSKMPMTKELLSEIFPYANHQCNLYTDWVVAHGAALYGYHLKSLQVPQ</sequence>
<dbReference type="Proteomes" id="UP000887579">
    <property type="component" value="Unplaced"/>
</dbReference>
<organism evidence="1 2">
    <name type="scientific">Panagrolaimus sp. ES5</name>
    <dbReference type="NCBI Taxonomy" id="591445"/>
    <lineage>
        <taxon>Eukaryota</taxon>
        <taxon>Metazoa</taxon>
        <taxon>Ecdysozoa</taxon>
        <taxon>Nematoda</taxon>
        <taxon>Chromadorea</taxon>
        <taxon>Rhabditida</taxon>
        <taxon>Tylenchina</taxon>
        <taxon>Panagrolaimomorpha</taxon>
        <taxon>Panagrolaimoidea</taxon>
        <taxon>Panagrolaimidae</taxon>
        <taxon>Panagrolaimus</taxon>
    </lineage>
</organism>
<name>A0AC34FS10_9BILA</name>
<reference evidence="2" key="1">
    <citation type="submission" date="2022-11" db="UniProtKB">
        <authorList>
            <consortium name="WormBaseParasite"/>
        </authorList>
    </citation>
    <scope>IDENTIFICATION</scope>
</reference>
<proteinExistence type="predicted"/>
<evidence type="ECO:0000313" key="1">
    <source>
        <dbReference type="Proteomes" id="UP000887579"/>
    </source>
</evidence>
<dbReference type="WBParaSite" id="ES5_v2.g20235.t1">
    <property type="protein sequence ID" value="ES5_v2.g20235.t1"/>
    <property type="gene ID" value="ES5_v2.g20235"/>
</dbReference>